<reference evidence="1" key="1">
    <citation type="submission" date="2021-06" db="EMBL/GenBank/DDBJ databases">
        <authorList>
            <person name="Kallberg Y."/>
            <person name="Tangrot J."/>
            <person name="Rosling A."/>
        </authorList>
    </citation>
    <scope>NUCLEOTIDE SEQUENCE</scope>
    <source>
        <strain evidence="1">IN212</strain>
    </source>
</reference>
<gene>
    <name evidence="1" type="ORF">RFULGI_LOCUS4653</name>
</gene>
<protein>
    <submittedName>
        <fullName evidence="1">7698_t:CDS:1</fullName>
    </submittedName>
</protein>
<dbReference type="AlphaFoldDB" id="A0A9N9B2L7"/>
<proteinExistence type="predicted"/>
<dbReference type="OrthoDB" id="2420948at2759"/>
<organism evidence="1 2">
    <name type="scientific">Racocetra fulgida</name>
    <dbReference type="NCBI Taxonomy" id="60492"/>
    <lineage>
        <taxon>Eukaryota</taxon>
        <taxon>Fungi</taxon>
        <taxon>Fungi incertae sedis</taxon>
        <taxon>Mucoromycota</taxon>
        <taxon>Glomeromycotina</taxon>
        <taxon>Glomeromycetes</taxon>
        <taxon>Diversisporales</taxon>
        <taxon>Gigasporaceae</taxon>
        <taxon>Racocetra</taxon>
    </lineage>
</organism>
<accession>A0A9N9B2L7</accession>
<keyword evidence="2" id="KW-1185">Reference proteome</keyword>
<feature type="non-terminal residue" evidence="1">
    <location>
        <position position="1"/>
    </location>
</feature>
<sequence length="89" mass="10433">WKCLLEKYNNDNVVNYLQQLYANKESQAKAFVLKLFTVGMLSTSQIKSYNTKFKRLIFNSNTTKLELSEKLTACILEEDKKTEYALFHV</sequence>
<comment type="caution">
    <text evidence="1">The sequence shown here is derived from an EMBL/GenBank/DDBJ whole genome shotgun (WGS) entry which is preliminary data.</text>
</comment>
<dbReference type="EMBL" id="CAJVPZ010004749">
    <property type="protein sequence ID" value="CAG8551127.1"/>
    <property type="molecule type" value="Genomic_DNA"/>
</dbReference>
<evidence type="ECO:0000313" key="1">
    <source>
        <dbReference type="EMBL" id="CAG8551127.1"/>
    </source>
</evidence>
<dbReference type="Proteomes" id="UP000789396">
    <property type="component" value="Unassembled WGS sequence"/>
</dbReference>
<name>A0A9N9B2L7_9GLOM</name>
<evidence type="ECO:0000313" key="2">
    <source>
        <dbReference type="Proteomes" id="UP000789396"/>
    </source>
</evidence>